<protein>
    <submittedName>
        <fullName evidence="1">Uncharacterized protein</fullName>
    </submittedName>
</protein>
<evidence type="ECO:0000313" key="1">
    <source>
        <dbReference type="EMBL" id="SCY92223.1"/>
    </source>
</evidence>
<organism evidence="1 2">
    <name type="scientific">Alkaliphilus peptidifermentans DSM 18978</name>
    <dbReference type="NCBI Taxonomy" id="1120976"/>
    <lineage>
        <taxon>Bacteria</taxon>
        <taxon>Bacillati</taxon>
        <taxon>Bacillota</taxon>
        <taxon>Clostridia</taxon>
        <taxon>Peptostreptococcales</taxon>
        <taxon>Natronincolaceae</taxon>
        <taxon>Alkaliphilus</taxon>
    </lineage>
</organism>
<sequence length="51" mass="6169">MKNKTYYPNRKFDPLTLQNIEEKNKIHQLEQDSFEMSVDNLKKKATVNELR</sequence>
<proteinExistence type="predicted"/>
<evidence type="ECO:0000313" key="2">
    <source>
        <dbReference type="Proteomes" id="UP000198636"/>
    </source>
</evidence>
<reference evidence="1 2" key="1">
    <citation type="submission" date="2016-10" db="EMBL/GenBank/DDBJ databases">
        <authorList>
            <person name="de Groot N.N."/>
        </authorList>
    </citation>
    <scope>NUCLEOTIDE SEQUENCE [LARGE SCALE GENOMIC DNA]</scope>
    <source>
        <strain evidence="1 2">DSM 18978</strain>
    </source>
</reference>
<dbReference type="EMBL" id="FMUS01000022">
    <property type="protein sequence ID" value="SCY92223.1"/>
    <property type="molecule type" value="Genomic_DNA"/>
</dbReference>
<name>A0A1G5JV01_9FIRM</name>
<dbReference type="STRING" id="1120976.SAMN03080606_03049"/>
<dbReference type="AlphaFoldDB" id="A0A1G5JV01"/>
<dbReference type="Proteomes" id="UP000198636">
    <property type="component" value="Unassembled WGS sequence"/>
</dbReference>
<keyword evidence="2" id="KW-1185">Reference proteome</keyword>
<dbReference type="RefSeq" id="WP_176759053.1">
    <property type="nucleotide sequence ID" value="NZ_FMUS01000022.1"/>
</dbReference>
<accession>A0A1G5JV01</accession>
<gene>
    <name evidence="1" type="ORF">SAMN03080606_03049</name>
</gene>